<dbReference type="KEGG" id="vcn:VOLCADRAFT_90731"/>
<reference evidence="4 5" key="1">
    <citation type="journal article" date="2010" name="Science">
        <title>Genomic analysis of organismal complexity in the multicellular green alga Volvox carteri.</title>
        <authorList>
            <person name="Prochnik S.E."/>
            <person name="Umen J."/>
            <person name="Nedelcu A.M."/>
            <person name="Hallmann A."/>
            <person name="Miller S.M."/>
            <person name="Nishii I."/>
            <person name="Ferris P."/>
            <person name="Kuo A."/>
            <person name="Mitros T."/>
            <person name="Fritz-Laylin L.K."/>
            <person name="Hellsten U."/>
            <person name="Chapman J."/>
            <person name="Simakov O."/>
            <person name="Rensing S.A."/>
            <person name="Terry A."/>
            <person name="Pangilinan J."/>
            <person name="Kapitonov V."/>
            <person name="Jurka J."/>
            <person name="Salamov A."/>
            <person name="Shapiro H."/>
            <person name="Schmutz J."/>
            <person name="Grimwood J."/>
            <person name="Lindquist E."/>
            <person name="Lucas S."/>
            <person name="Grigoriev I.V."/>
            <person name="Schmitt R."/>
            <person name="Kirk D."/>
            <person name="Rokhsar D.S."/>
        </authorList>
    </citation>
    <scope>NUCLEOTIDE SEQUENCE [LARGE SCALE GENOMIC DNA]</scope>
    <source>
        <strain evidence="5">f. Nagariensis / Eve</strain>
    </source>
</reference>
<comment type="similarity">
    <text evidence="1">Belongs to the TUB family.</text>
</comment>
<name>D8TVK7_VOLCA</name>
<sequence>MKRRWKAGPKTHDEGDIAMRELGATGVFQNAVFQETSAEVVLAARNKIRIKKDVPSSSGKESSSTSEPLLKVPKQITEVEEIAAAVTEPKEETTPAEGDGVVHDNGSGAEISVAASPWVQPVSPAARGCKPSAVRLWEEEVKRLLAAGRAEDALQWAAPSDGMIRCTMRRVKNFMGQTLAYHLFLDNGDTFVLAARKRKKSTNSNYVLSTSQADLGRDSEHRIAKLRANFVGTEYSLMSRGCSAAAAASGSVACRQGSGSGAAHLTNEGASGGAAVRPVSPAEETSAGTAEQGNPSASASSRQHQQPDSFGLEEMAVHFKQTVLTTKGGPRTMLIATPLPDANWTPSAPDGSDSLASCLEAARRRELSPRLERHLCMLATRPPEWDSTLKAYTLDFHGRVRASSVKNFQLVHWDHNTDRKGSDLVLQFGKVEEGSEDFALDFAYPLTLQKAFGIALASTDAKLCYAL</sequence>
<accession>D8TVK7</accession>
<dbReference type="eggNOG" id="KOG2502">
    <property type="taxonomic scope" value="Eukaryota"/>
</dbReference>
<dbReference type="AlphaFoldDB" id="D8TVK7"/>
<dbReference type="InterPro" id="IPR025659">
    <property type="entry name" value="Tubby-like_C"/>
</dbReference>
<dbReference type="RefSeq" id="XP_002950272.1">
    <property type="nucleotide sequence ID" value="XM_002950226.1"/>
</dbReference>
<keyword evidence="5" id="KW-1185">Reference proteome</keyword>
<dbReference type="PANTHER" id="PTHR16517">
    <property type="entry name" value="TUBBY-RELATED"/>
    <property type="match status" value="1"/>
</dbReference>
<feature type="region of interest" description="Disordered" evidence="2">
    <location>
        <begin position="265"/>
        <end position="308"/>
    </location>
</feature>
<proteinExistence type="inferred from homology"/>
<dbReference type="InterPro" id="IPR000007">
    <property type="entry name" value="Tubby_C"/>
</dbReference>
<protein>
    <recommendedName>
        <fullName evidence="3">Tubby C-terminal domain-containing protein</fullName>
    </recommendedName>
</protein>
<gene>
    <name evidence="4" type="ORF">VOLCADRAFT_90731</name>
</gene>
<dbReference type="Pfam" id="PF01167">
    <property type="entry name" value="Tub"/>
    <property type="match status" value="2"/>
</dbReference>
<feature type="compositionally biased region" description="Polar residues" evidence="2">
    <location>
        <begin position="286"/>
        <end position="308"/>
    </location>
</feature>
<dbReference type="STRING" id="3068.D8TVK7"/>
<feature type="domain" description="Tubby C-terminal" evidence="3">
    <location>
        <begin position="296"/>
        <end position="460"/>
    </location>
</feature>
<dbReference type="OrthoDB" id="8775810at2759"/>
<evidence type="ECO:0000313" key="4">
    <source>
        <dbReference type="EMBL" id="EFJ48473.1"/>
    </source>
</evidence>
<feature type="domain" description="Tubby C-terminal" evidence="3">
    <location>
        <begin position="155"/>
        <end position="248"/>
    </location>
</feature>
<dbReference type="PRINTS" id="PR01573">
    <property type="entry name" value="SUPERTUBBY"/>
</dbReference>
<evidence type="ECO:0000256" key="1">
    <source>
        <dbReference type="ARBA" id="ARBA00007129"/>
    </source>
</evidence>
<dbReference type="GeneID" id="9619742"/>
<dbReference type="PANTHER" id="PTHR16517:SF7">
    <property type="entry name" value="PROTEIN KING TUBBY"/>
    <property type="match status" value="1"/>
</dbReference>
<organism evidence="5">
    <name type="scientific">Volvox carteri f. nagariensis</name>
    <dbReference type="NCBI Taxonomy" id="3068"/>
    <lineage>
        <taxon>Eukaryota</taxon>
        <taxon>Viridiplantae</taxon>
        <taxon>Chlorophyta</taxon>
        <taxon>core chlorophytes</taxon>
        <taxon>Chlorophyceae</taxon>
        <taxon>CS clade</taxon>
        <taxon>Chlamydomonadales</taxon>
        <taxon>Volvocaceae</taxon>
        <taxon>Volvox</taxon>
    </lineage>
</organism>
<dbReference type="Gene3D" id="3.20.90.10">
    <property type="entry name" value="Tubby Protein, Chain A"/>
    <property type="match status" value="1"/>
</dbReference>
<dbReference type="Proteomes" id="UP000001058">
    <property type="component" value="Unassembled WGS sequence"/>
</dbReference>
<evidence type="ECO:0000259" key="3">
    <source>
        <dbReference type="Pfam" id="PF01167"/>
    </source>
</evidence>
<dbReference type="SUPFAM" id="SSF54518">
    <property type="entry name" value="Tubby C-terminal domain-like"/>
    <property type="match status" value="1"/>
</dbReference>
<evidence type="ECO:0000256" key="2">
    <source>
        <dbReference type="SAM" id="MobiDB-lite"/>
    </source>
</evidence>
<dbReference type="InParanoid" id="D8TVK7"/>
<evidence type="ECO:0000313" key="5">
    <source>
        <dbReference type="Proteomes" id="UP000001058"/>
    </source>
</evidence>
<dbReference type="EMBL" id="GL378339">
    <property type="protein sequence ID" value="EFJ48473.1"/>
    <property type="molecule type" value="Genomic_DNA"/>
</dbReference>